<dbReference type="OrthoDB" id="6261472at2"/>
<gene>
    <name evidence="1" type="ordered locus">Fbal_0925</name>
</gene>
<reference evidence="1 2" key="1">
    <citation type="journal article" date="2010" name="Stand. Genomic Sci.">
        <title>Complete genome sequence of Ferrimonas balearica type strain (PAT).</title>
        <authorList>
            <person name="Nolan M."/>
            <person name="Sikorski J."/>
            <person name="Davenport K."/>
            <person name="Lucas S."/>
            <person name="Glavina Del Rio T."/>
            <person name="Tice H."/>
            <person name="Cheng J."/>
            <person name="Goodwin L."/>
            <person name="Pitluck S."/>
            <person name="Liolios K."/>
            <person name="Ivanova N."/>
            <person name="Mavromatis K."/>
            <person name="Ovchinnikova G."/>
            <person name="Pati A."/>
            <person name="Chen A."/>
            <person name="Palaniappan K."/>
            <person name="Land M."/>
            <person name="Hauser L."/>
            <person name="Chang Y."/>
            <person name="Jeffries C."/>
            <person name="Tapia R."/>
            <person name="Brettin T."/>
            <person name="Detter J."/>
            <person name="Han C."/>
            <person name="Yasawong M."/>
            <person name="Rohde M."/>
            <person name="Tindall B."/>
            <person name="Goker M."/>
            <person name="Woyke T."/>
            <person name="Bristow J."/>
            <person name="Eisen J."/>
            <person name="Markowitz V."/>
            <person name="Hugenholtz P."/>
            <person name="Kyrpides N."/>
            <person name="Klenk H."/>
            <person name="Lapidus A."/>
        </authorList>
    </citation>
    <scope>NUCLEOTIDE SEQUENCE [LARGE SCALE GENOMIC DNA]</scope>
    <source>
        <strain evidence="2">DSM 9799 / CCM 4581 / KCTC 23876 / PAT</strain>
    </source>
</reference>
<dbReference type="AlphaFoldDB" id="E1STK1"/>
<sequence length="175" mass="19634">MDSPLLPLVGFIRLLSQRGRLATLDQLLPLSGLELEVEDVPAAWQTLVADPAYRDVRLLSEGENHYLYSNASMVDAYAERYVAIQSGRLAQTVAEHIRHYSALGEVFPQSTLNHPPYQLDETAQVALRAQLQADDQTRDIDWGEGRDGPYGFSRLHLSRDYAAVLANQDPFEFCC</sequence>
<accession>E1STK1</accession>
<protein>
    <submittedName>
        <fullName evidence="1">Uncharacterized protein</fullName>
    </submittedName>
</protein>
<dbReference type="HOGENOM" id="CLU_1516919_0_0_6"/>
<dbReference type="KEGG" id="fbl:Fbal_0925"/>
<proteinExistence type="predicted"/>
<dbReference type="EMBL" id="CP002209">
    <property type="protein sequence ID" value="ADN75134.1"/>
    <property type="molecule type" value="Genomic_DNA"/>
</dbReference>
<dbReference type="Proteomes" id="UP000006683">
    <property type="component" value="Chromosome"/>
</dbReference>
<evidence type="ECO:0000313" key="1">
    <source>
        <dbReference type="EMBL" id="ADN75134.1"/>
    </source>
</evidence>
<organism evidence="1 2">
    <name type="scientific">Ferrimonas balearica (strain DSM 9799 / CCM 4581 / KCTC 23876 / PAT)</name>
    <dbReference type="NCBI Taxonomy" id="550540"/>
    <lineage>
        <taxon>Bacteria</taxon>
        <taxon>Pseudomonadati</taxon>
        <taxon>Pseudomonadota</taxon>
        <taxon>Gammaproteobacteria</taxon>
        <taxon>Alteromonadales</taxon>
        <taxon>Ferrimonadaceae</taxon>
        <taxon>Ferrimonas</taxon>
    </lineage>
</organism>
<name>E1STK1_FERBD</name>
<dbReference type="RefSeq" id="WP_013344440.1">
    <property type="nucleotide sequence ID" value="NC_014541.1"/>
</dbReference>
<evidence type="ECO:0000313" key="2">
    <source>
        <dbReference type="Proteomes" id="UP000006683"/>
    </source>
</evidence>
<dbReference type="STRING" id="550540.Fbal_0925"/>
<keyword evidence="2" id="KW-1185">Reference proteome</keyword>
<dbReference type="GeneID" id="67181172"/>